<evidence type="ECO:0000313" key="1">
    <source>
        <dbReference type="EMBL" id="RYN52723.1"/>
    </source>
</evidence>
<protein>
    <submittedName>
        <fullName evidence="1">Uncharacterized protein</fullName>
    </submittedName>
</protein>
<proteinExistence type="predicted"/>
<dbReference type="Proteomes" id="UP000292402">
    <property type="component" value="Unassembled WGS sequence"/>
</dbReference>
<comment type="caution">
    <text evidence="1">The sequence shown here is derived from an EMBL/GenBank/DDBJ whole genome shotgun (WGS) entry which is preliminary data.</text>
</comment>
<dbReference type="EMBL" id="PDXA01000013">
    <property type="protein sequence ID" value="RYN52723.1"/>
    <property type="molecule type" value="Genomic_DNA"/>
</dbReference>
<organism evidence="1 2">
    <name type="scientific">Alternaria tenuissima</name>
    <dbReference type="NCBI Taxonomy" id="119927"/>
    <lineage>
        <taxon>Eukaryota</taxon>
        <taxon>Fungi</taxon>
        <taxon>Dikarya</taxon>
        <taxon>Ascomycota</taxon>
        <taxon>Pezizomycotina</taxon>
        <taxon>Dothideomycetes</taxon>
        <taxon>Pleosporomycetidae</taxon>
        <taxon>Pleosporales</taxon>
        <taxon>Pleosporineae</taxon>
        <taxon>Pleosporaceae</taxon>
        <taxon>Alternaria</taxon>
        <taxon>Alternaria sect. Alternaria</taxon>
        <taxon>Alternaria alternata complex</taxon>
    </lineage>
</organism>
<name>A0A4Q4MJJ9_9PLEO</name>
<reference evidence="2" key="1">
    <citation type="journal article" date="2019" name="bioRxiv">
        <title>Genomics, evolutionary history and diagnostics of the Alternaria alternata species group including apple and Asian pear pathotypes.</title>
        <authorList>
            <person name="Armitage A.D."/>
            <person name="Cockerton H.M."/>
            <person name="Sreenivasaprasad S."/>
            <person name="Woodhall J.W."/>
            <person name="Lane C.R."/>
            <person name="Harrison R.J."/>
            <person name="Clarkson J.P."/>
        </authorList>
    </citation>
    <scope>NUCLEOTIDE SEQUENCE [LARGE SCALE GENOMIC DNA]</scope>
    <source>
        <strain evidence="2">FERA 1082</strain>
    </source>
</reference>
<gene>
    <name evidence="1" type="ORF">AA0114_g4793</name>
</gene>
<accession>A0A4Q4MJJ9</accession>
<dbReference type="AlphaFoldDB" id="A0A4Q4MJJ9"/>
<evidence type="ECO:0000313" key="2">
    <source>
        <dbReference type="Proteomes" id="UP000292402"/>
    </source>
</evidence>
<sequence length="72" mass="7964">MLEPSPICTRKTTAVSFASITSQAQEALELDVTPNEAILEQMKAELEIELKNNEDYYDSLSSTVHQIEGFGS</sequence>